<dbReference type="SUPFAM" id="SSF55008">
    <property type="entry name" value="HMA, heavy metal-associated domain"/>
    <property type="match status" value="1"/>
</dbReference>
<proteinExistence type="predicted"/>
<dbReference type="CDD" id="cd00371">
    <property type="entry name" value="HMA"/>
    <property type="match status" value="1"/>
</dbReference>
<dbReference type="InterPro" id="IPR036163">
    <property type="entry name" value="HMA_dom_sf"/>
</dbReference>
<dbReference type="Proteomes" id="UP000481643">
    <property type="component" value="Unassembled WGS sequence"/>
</dbReference>
<name>A0A6L3YVP7_9HYPH</name>
<dbReference type="Pfam" id="PF00403">
    <property type="entry name" value="HMA"/>
    <property type="match status" value="1"/>
</dbReference>
<feature type="domain" description="HMA" evidence="1">
    <location>
        <begin position="1"/>
        <end position="62"/>
    </location>
</feature>
<evidence type="ECO:0000313" key="2">
    <source>
        <dbReference type="EMBL" id="KAB2688471.1"/>
    </source>
</evidence>
<evidence type="ECO:0000259" key="1">
    <source>
        <dbReference type="PROSITE" id="PS50846"/>
    </source>
</evidence>
<dbReference type="AlphaFoldDB" id="A0A6L3YVP7"/>
<dbReference type="EMBL" id="WBVX01000004">
    <property type="protein sequence ID" value="KAB2688471.1"/>
    <property type="molecule type" value="Genomic_DNA"/>
</dbReference>
<gene>
    <name evidence="2" type="ORF">F9L08_06195</name>
</gene>
<reference evidence="2 3" key="1">
    <citation type="submission" date="2019-09" db="EMBL/GenBank/DDBJ databases">
        <title>Taxonomic organization of the family Brucellaceae based on a phylogenomic approach.</title>
        <authorList>
            <person name="Leclercq S."/>
            <person name="Cloeckaert A."/>
            <person name="Zygmunt M.S."/>
        </authorList>
    </citation>
    <scope>NUCLEOTIDE SEQUENCE [LARGE SCALE GENOMIC DNA]</scope>
    <source>
        <strain evidence="2 3">WS1830</strain>
    </source>
</reference>
<dbReference type="GO" id="GO:0046872">
    <property type="term" value="F:metal ion binding"/>
    <property type="evidence" value="ECO:0007669"/>
    <property type="project" value="InterPro"/>
</dbReference>
<organism evidence="2 3">
    <name type="scientific">Brucella tritici</name>
    <dbReference type="NCBI Taxonomy" id="94626"/>
    <lineage>
        <taxon>Bacteria</taxon>
        <taxon>Pseudomonadati</taxon>
        <taxon>Pseudomonadota</taxon>
        <taxon>Alphaproteobacteria</taxon>
        <taxon>Hyphomicrobiales</taxon>
        <taxon>Brucellaceae</taxon>
        <taxon>Brucella/Ochrobactrum group</taxon>
        <taxon>Brucella</taxon>
    </lineage>
</organism>
<comment type="caution">
    <text evidence="2">The sequence shown here is derived from an EMBL/GenBank/DDBJ whole genome shotgun (WGS) entry which is preliminary data.</text>
</comment>
<protein>
    <submittedName>
        <fullName evidence="2">Heavy-metal-associated domain-containing protein</fullName>
    </submittedName>
</protein>
<dbReference type="Gene3D" id="3.30.70.100">
    <property type="match status" value="1"/>
</dbReference>
<sequence length="64" mass="6762">MQLHIEDMTCGGCARSVKAAILSVDTNAQIETDPPNRTVNITTTASNDAIQKVLSEAGFPATDK</sequence>
<accession>A0A6L3YVP7</accession>
<dbReference type="InterPro" id="IPR006121">
    <property type="entry name" value="HMA_dom"/>
</dbReference>
<evidence type="ECO:0000313" key="3">
    <source>
        <dbReference type="Proteomes" id="UP000481643"/>
    </source>
</evidence>
<dbReference type="RefSeq" id="WP_151651367.1">
    <property type="nucleotide sequence ID" value="NZ_WBVX01000004.1"/>
</dbReference>
<dbReference type="PROSITE" id="PS50846">
    <property type="entry name" value="HMA_2"/>
    <property type="match status" value="1"/>
</dbReference>